<accession>A0A4P7MX59</accession>
<evidence type="ECO:0000313" key="5">
    <source>
        <dbReference type="EMBL" id="QBZ54658.1"/>
    </source>
</evidence>
<protein>
    <recommendedName>
        <fullName evidence="7">Dynactin subunit 2</fullName>
    </recommendedName>
</protein>
<keyword evidence="3" id="KW-0175">Coiled coil</keyword>
<dbReference type="EMBL" id="CP034204">
    <property type="protein sequence ID" value="QBZ54658.1"/>
    <property type="molecule type" value="Genomic_DNA"/>
</dbReference>
<evidence type="ECO:0000256" key="3">
    <source>
        <dbReference type="SAM" id="Coils"/>
    </source>
</evidence>
<sequence>MELNRKYSALPDLDTAPDIYETPELTDGQTNTVKSTSDDELDDQEPQTGIVKQRLRPRHARARFTPSNVDARDVDFSDRVTSKRKSYKVTNRRHRILEDGTEELGDLSDDDEAETLERKVKRLQREVEEARAEYAKLGAAAGNASAAAGTTPERDIDSLSRILDSIIFPERSIPTNTETAAGPVGTQPGPDSAETIPRGEGPTYTVTYAPTYQQSHALAKAADFDKRLLLLESCLGIGSSAAPELDSGGLSRAILPTLEMLTKQIGTLSSASTVSLDGLSRRVRTLIQDASELEKSRKLAKVAQDALESTQLSPALKEMVANGDDDEHHNESEQIAQLNSMYSEQTTKINALYGTLSTIENLAPLLPPLLDRLRSLRAIHADAAVASETLDNLEQNQSDMAAEIRSWREGLDKVEAAMRDGEASMEKNANVIEGWVKDLEKRVTALS</sequence>
<reference evidence="5 6" key="1">
    <citation type="journal article" date="2019" name="Mol. Biol. Evol.">
        <title>Blast fungal genomes show frequent chromosomal changes, gene gains and losses, and effector gene turnover.</title>
        <authorList>
            <person name="Gomez Luciano L.B."/>
            <person name="Jason Tsai I."/>
            <person name="Chuma I."/>
            <person name="Tosa Y."/>
            <person name="Chen Y.H."/>
            <person name="Li J.Y."/>
            <person name="Li M.Y."/>
            <person name="Jade Lu M.Y."/>
            <person name="Nakayashiki H."/>
            <person name="Li W.H."/>
        </authorList>
    </citation>
    <scope>NUCLEOTIDE SEQUENCE [LARGE SCALE GENOMIC DNA]</scope>
    <source>
        <strain evidence="5">MZ5-1-6</strain>
    </source>
</reference>
<evidence type="ECO:0000256" key="2">
    <source>
        <dbReference type="ARBA" id="ARBA00022490"/>
    </source>
</evidence>
<gene>
    <name evidence="5" type="ORF">PoMZ_10366</name>
</gene>
<dbReference type="PANTHER" id="PTHR15346">
    <property type="entry name" value="DYNACTIN SUBUNIT"/>
    <property type="match status" value="1"/>
</dbReference>
<evidence type="ECO:0000313" key="6">
    <source>
        <dbReference type="Proteomes" id="UP000294847"/>
    </source>
</evidence>
<dbReference type="InterPro" id="IPR028133">
    <property type="entry name" value="Dynamitin"/>
</dbReference>
<feature type="coiled-coil region" evidence="3">
    <location>
        <begin position="113"/>
        <end position="140"/>
    </location>
</feature>
<feature type="region of interest" description="Disordered" evidence="4">
    <location>
        <begin position="175"/>
        <end position="196"/>
    </location>
</feature>
<evidence type="ECO:0008006" key="7">
    <source>
        <dbReference type="Google" id="ProtNLM"/>
    </source>
</evidence>
<feature type="coiled-coil region" evidence="3">
    <location>
        <begin position="376"/>
        <end position="403"/>
    </location>
</feature>
<proteinExistence type="predicted"/>
<name>A0A4P7MX59_PYROR</name>
<dbReference type="AlphaFoldDB" id="A0A4P7MX59"/>
<dbReference type="GO" id="GO:0005737">
    <property type="term" value="C:cytoplasm"/>
    <property type="evidence" value="ECO:0007669"/>
    <property type="project" value="UniProtKB-SubCell"/>
</dbReference>
<dbReference type="GO" id="GO:0007017">
    <property type="term" value="P:microtubule-based process"/>
    <property type="evidence" value="ECO:0007669"/>
    <property type="project" value="InterPro"/>
</dbReference>
<comment type="subcellular location">
    <subcellularLocation>
        <location evidence="1">Cytoplasm</location>
    </subcellularLocation>
</comment>
<evidence type="ECO:0000256" key="4">
    <source>
        <dbReference type="SAM" id="MobiDB-lite"/>
    </source>
</evidence>
<organism evidence="5 6">
    <name type="scientific">Pyricularia oryzae</name>
    <name type="common">Rice blast fungus</name>
    <name type="synonym">Magnaporthe oryzae</name>
    <dbReference type="NCBI Taxonomy" id="318829"/>
    <lineage>
        <taxon>Eukaryota</taxon>
        <taxon>Fungi</taxon>
        <taxon>Dikarya</taxon>
        <taxon>Ascomycota</taxon>
        <taxon>Pezizomycotina</taxon>
        <taxon>Sordariomycetes</taxon>
        <taxon>Sordariomycetidae</taxon>
        <taxon>Magnaporthales</taxon>
        <taxon>Pyriculariaceae</taxon>
        <taxon>Pyricularia</taxon>
    </lineage>
</organism>
<evidence type="ECO:0000256" key="1">
    <source>
        <dbReference type="ARBA" id="ARBA00004496"/>
    </source>
</evidence>
<keyword evidence="2" id="KW-0963">Cytoplasm</keyword>
<dbReference type="GO" id="GO:0005869">
    <property type="term" value="C:dynactin complex"/>
    <property type="evidence" value="ECO:0007669"/>
    <property type="project" value="InterPro"/>
</dbReference>
<feature type="region of interest" description="Disordered" evidence="4">
    <location>
        <begin position="1"/>
        <end position="49"/>
    </location>
</feature>
<dbReference type="Proteomes" id="UP000294847">
    <property type="component" value="Chromosome 1"/>
</dbReference>
<dbReference type="Pfam" id="PF04912">
    <property type="entry name" value="Dynamitin"/>
    <property type="match status" value="1"/>
</dbReference>